<name>A0A1H5A7A2_9PSED</name>
<dbReference type="InterPro" id="IPR011006">
    <property type="entry name" value="CheY-like_superfamily"/>
</dbReference>
<dbReference type="InterPro" id="IPR000160">
    <property type="entry name" value="GGDEF_dom"/>
</dbReference>
<dbReference type="PANTHER" id="PTHR45138:SF9">
    <property type="entry name" value="DIGUANYLATE CYCLASE DGCM-RELATED"/>
    <property type="match status" value="1"/>
</dbReference>
<dbReference type="Gene3D" id="3.40.50.2300">
    <property type="match status" value="1"/>
</dbReference>
<dbReference type="FunFam" id="3.30.70.270:FF:000001">
    <property type="entry name" value="Diguanylate cyclase domain protein"/>
    <property type="match status" value="1"/>
</dbReference>
<dbReference type="SUPFAM" id="SSF55073">
    <property type="entry name" value="Nucleotide cyclase"/>
    <property type="match status" value="1"/>
</dbReference>
<dbReference type="Pfam" id="PF00072">
    <property type="entry name" value="Response_reg"/>
    <property type="match status" value="1"/>
</dbReference>
<dbReference type="CDD" id="cd01949">
    <property type="entry name" value="GGDEF"/>
    <property type="match status" value="1"/>
</dbReference>
<evidence type="ECO:0000259" key="7">
    <source>
        <dbReference type="PROSITE" id="PS50887"/>
    </source>
</evidence>
<dbReference type="InterPro" id="IPR001789">
    <property type="entry name" value="Sig_transdc_resp-reg_receiver"/>
</dbReference>
<evidence type="ECO:0000256" key="2">
    <source>
        <dbReference type="ARBA" id="ARBA00004533"/>
    </source>
</evidence>
<feature type="modified residue" description="4-aspartylphosphate" evidence="5">
    <location>
        <position position="203"/>
    </location>
</feature>
<dbReference type="EMBL" id="FNTJ01000003">
    <property type="protein sequence ID" value="SED38137.1"/>
    <property type="molecule type" value="Genomic_DNA"/>
</dbReference>
<gene>
    <name evidence="8" type="ORF">SAMN05216178_7016</name>
</gene>
<dbReference type="PROSITE" id="PS50887">
    <property type="entry name" value="GGDEF"/>
    <property type="match status" value="1"/>
</dbReference>
<evidence type="ECO:0000256" key="3">
    <source>
        <dbReference type="ARBA" id="ARBA00012528"/>
    </source>
</evidence>
<sequence>MVNDLPSLRRRSSDGDGDRKALVLFADGYGQLAKNLCLALAQMSIDICMVSDLDELSSSEKPEHLDASLVVVGSDVLQSQVAIRAINSYLSKIREMRGIRPPVVLATEASLSFEQRLCATQLGSVRIFRSDDDPRMIRDMLTTITAEAKLAGSKVLLIDDSPTDAYRATTYMRAAGLLVEHVYAPEDTLDAIRNFGPDLIVMDYHMPVVNGDTLAALIRQDPEMTMPIIFLSSETDSEKQLLALSHGADGFVLKPLQEGAFIKAITSMINRAKAIDRRMRRDPLTQLLNHGQTVESVKRVIAEKRGGALAIIDIDHFKSVNDTYGHPVGDRVLIKMADVLTASLRDTDTVGRMGGEEFAVLLPDTTTEAARVVLERIRKCFMVIKHEVEGSGFSCTFSCGIADLSSGLNEAFRQADEALYLAKHSGRNQVIIAEPSV</sequence>
<comment type="catalytic activity">
    <reaction evidence="4">
        <text>2 GTP = 3',3'-c-di-GMP + 2 diphosphate</text>
        <dbReference type="Rhea" id="RHEA:24898"/>
        <dbReference type="ChEBI" id="CHEBI:33019"/>
        <dbReference type="ChEBI" id="CHEBI:37565"/>
        <dbReference type="ChEBI" id="CHEBI:58805"/>
        <dbReference type="EC" id="2.7.7.65"/>
    </reaction>
</comment>
<dbReference type="EC" id="2.7.7.65" evidence="3"/>
<dbReference type="InterPro" id="IPR043128">
    <property type="entry name" value="Rev_trsase/Diguanyl_cyclase"/>
</dbReference>
<evidence type="ECO:0000313" key="8">
    <source>
        <dbReference type="EMBL" id="SED38137.1"/>
    </source>
</evidence>
<dbReference type="Pfam" id="PF00990">
    <property type="entry name" value="GGDEF"/>
    <property type="match status" value="1"/>
</dbReference>
<evidence type="ECO:0000256" key="5">
    <source>
        <dbReference type="PROSITE-ProRule" id="PRU00169"/>
    </source>
</evidence>
<dbReference type="GO" id="GO:0043709">
    <property type="term" value="P:cell adhesion involved in single-species biofilm formation"/>
    <property type="evidence" value="ECO:0007669"/>
    <property type="project" value="TreeGrafter"/>
</dbReference>
<organism evidence="8 9">
    <name type="scientific">Pseudomonas saponiphila</name>
    <dbReference type="NCBI Taxonomy" id="556534"/>
    <lineage>
        <taxon>Bacteria</taxon>
        <taxon>Pseudomonadati</taxon>
        <taxon>Pseudomonadota</taxon>
        <taxon>Gammaproteobacteria</taxon>
        <taxon>Pseudomonadales</taxon>
        <taxon>Pseudomonadaceae</taxon>
        <taxon>Pseudomonas</taxon>
    </lineage>
</organism>
<feature type="domain" description="GGDEF" evidence="7">
    <location>
        <begin position="305"/>
        <end position="435"/>
    </location>
</feature>
<dbReference type="SMART" id="SM00267">
    <property type="entry name" value="GGDEF"/>
    <property type="match status" value="1"/>
</dbReference>
<dbReference type="GO" id="GO:0005886">
    <property type="term" value="C:plasma membrane"/>
    <property type="evidence" value="ECO:0007669"/>
    <property type="project" value="UniProtKB-SubCell"/>
</dbReference>
<dbReference type="SUPFAM" id="SSF52172">
    <property type="entry name" value="CheY-like"/>
    <property type="match status" value="1"/>
</dbReference>
<keyword evidence="5" id="KW-0597">Phosphoprotein</keyword>
<evidence type="ECO:0000256" key="1">
    <source>
        <dbReference type="ARBA" id="ARBA00001946"/>
    </source>
</evidence>
<dbReference type="PROSITE" id="PS50110">
    <property type="entry name" value="RESPONSE_REGULATORY"/>
    <property type="match status" value="1"/>
</dbReference>
<dbReference type="InterPro" id="IPR050469">
    <property type="entry name" value="Diguanylate_Cyclase"/>
</dbReference>
<dbReference type="AlphaFoldDB" id="A0A1H5A7A2"/>
<dbReference type="PANTHER" id="PTHR45138">
    <property type="entry name" value="REGULATORY COMPONENTS OF SENSORY TRANSDUCTION SYSTEM"/>
    <property type="match status" value="1"/>
</dbReference>
<accession>A0A1H5A7A2</accession>
<keyword evidence="9" id="KW-1185">Reference proteome</keyword>
<evidence type="ECO:0000313" key="9">
    <source>
        <dbReference type="Proteomes" id="UP000198982"/>
    </source>
</evidence>
<protein>
    <recommendedName>
        <fullName evidence="3">diguanylate cyclase</fullName>
        <ecNumber evidence="3">2.7.7.65</ecNumber>
    </recommendedName>
</protein>
<evidence type="ECO:0000259" key="6">
    <source>
        <dbReference type="PROSITE" id="PS50110"/>
    </source>
</evidence>
<dbReference type="Proteomes" id="UP000198982">
    <property type="component" value="Unassembled WGS sequence"/>
</dbReference>
<comment type="cofactor">
    <cofactor evidence="1">
        <name>Mg(2+)</name>
        <dbReference type="ChEBI" id="CHEBI:18420"/>
    </cofactor>
</comment>
<evidence type="ECO:0000256" key="4">
    <source>
        <dbReference type="ARBA" id="ARBA00034247"/>
    </source>
</evidence>
<dbReference type="GO" id="GO:1902201">
    <property type="term" value="P:negative regulation of bacterial-type flagellum-dependent cell motility"/>
    <property type="evidence" value="ECO:0007669"/>
    <property type="project" value="TreeGrafter"/>
</dbReference>
<dbReference type="Gene3D" id="3.30.70.270">
    <property type="match status" value="1"/>
</dbReference>
<proteinExistence type="predicted"/>
<dbReference type="SMART" id="SM00448">
    <property type="entry name" value="REC"/>
    <property type="match status" value="1"/>
</dbReference>
<dbReference type="InterPro" id="IPR029787">
    <property type="entry name" value="Nucleotide_cyclase"/>
</dbReference>
<reference evidence="9" key="1">
    <citation type="submission" date="2016-10" db="EMBL/GenBank/DDBJ databases">
        <authorList>
            <person name="Varghese N."/>
            <person name="Submissions S."/>
        </authorList>
    </citation>
    <scope>NUCLEOTIDE SEQUENCE [LARGE SCALE GENOMIC DNA]</scope>
    <source>
        <strain evidence="9">DSM 9751</strain>
    </source>
</reference>
<dbReference type="CDD" id="cd00156">
    <property type="entry name" value="REC"/>
    <property type="match status" value="1"/>
</dbReference>
<dbReference type="GO" id="GO:0000160">
    <property type="term" value="P:phosphorelay signal transduction system"/>
    <property type="evidence" value="ECO:0007669"/>
    <property type="project" value="InterPro"/>
</dbReference>
<comment type="subcellular location">
    <subcellularLocation>
        <location evidence="2">Cell inner membrane</location>
    </subcellularLocation>
</comment>
<dbReference type="NCBIfam" id="TIGR00254">
    <property type="entry name" value="GGDEF"/>
    <property type="match status" value="1"/>
</dbReference>
<dbReference type="GO" id="GO:0052621">
    <property type="term" value="F:diguanylate cyclase activity"/>
    <property type="evidence" value="ECO:0007669"/>
    <property type="project" value="UniProtKB-EC"/>
</dbReference>
<feature type="domain" description="Response regulatory" evidence="6">
    <location>
        <begin position="154"/>
        <end position="269"/>
    </location>
</feature>